<evidence type="ECO:0000313" key="1">
    <source>
        <dbReference type="EMBL" id="RDX84273.1"/>
    </source>
</evidence>
<reference evidence="1" key="1">
    <citation type="submission" date="2018-05" db="EMBL/GenBank/DDBJ databases">
        <title>Draft genome of Mucuna pruriens seed.</title>
        <authorList>
            <person name="Nnadi N.E."/>
            <person name="Vos R."/>
            <person name="Hasami M.H."/>
            <person name="Devisetty U.K."/>
            <person name="Aguiy J.C."/>
        </authorList>
    </citation>
    <scope>NUCLEOTIDE SEQUENCE [LARGE SCALE GENOMIC DNA]</scope>
    <source>
        <strain evidence="1">JCA_2017</strain>
    </source>
</reference>
<feature type="non-terminal residue" evidence="1">
    <location>
        <position position="1"/>
    </location>
</feature>
<proteinExistence type="predicted"/>
<evidence type="ECO:0000313" key="2">
    <source>
        <dbReference type="Proteomes" id="UP000257109"/>
    </source>
</evidence>
<dbReference type="EMBL" id="QJKJ01007095">
    <property type="protein sequence ID" value="RDX84273.1"/>
    <property type="molecule type" value="Genomic_DNA"/>
</dbReference>
<gene>
    <name evidence="1" type="ORF">CR513_34699</name>
</gene>
<dbReference type="AlphaFoldDB" id="A0A371G1S5"/>
<sequence length="100" mass="11436">MVQVLSNDPTLYEEVVKHEKWRKAILMDLPIGEKIILSEVDTHISVRYQICISSWEIERGHVCYLSDFSLKPIDDNFSPIIEANDVGLFNITSSIRPCTA</sequence>
<name>A0A371G1S5_MUCPR</name>
<dbReference type="Proteomes" id="UP000257109">
    <property type="component" value="Unassembled WGS sequence"/>
</dbReference>
<accession>A0A371G1S5</accession>
<protein>
    <submittedName>
        <fullName evidence="1">Uncharacterized protein</fullName>
    </submittedName>
</protein>
<keyword evidence="2" id="KW-1185">Reference proteome</keyword>
<organism evidence="1 2">
    <name type="scientific">Mucuna pruriens</name>
    <name type="common">Velvet bean</name>
    <name type="synonym">Dolichos pruriens</name>
    <dbReference type="NCBI Taxonomy" id="157652"/>
    <lineage>
        <taxon>Eukaryota</taxon>
        <taxon>Viridiplantae</taxon>
        <taxon>Streptophyta</taxon>
        <taxon>Embryophyta</taxon>
        <taxon>Tracheophyta</taxon>
        <taxon>Spermatophyta</taxon>
        <taxon>Magnoliopsida</taxon>
        <taxon>eudicotyledons</taxon>
        <taxon>Gunneridae</taxon>
        <taxon>Pentapetalae</taxon>
        <taxon>rosids</taxon>
        <taxon>fabids</taxon>
        <taxon>Fabales</taxon>
        <taxon>Fabaceae</taxon>
        <taxon>Papilionoideae</taxon>
        <taxon>50 kb inversion clade</taxon>
        <taxon>NPAAA clade</taxon>
        <taxon>indigoferoid/millettioid clade</taxon>
        <taxon>Phaseoleae</taxon>
        <taxon>Mucuna</taxon>
    </lineage>
</organism>
<comment type="caution">
    <text evidence="1">The sequence shown here is derived from an EMBL/GenBank/DDBJ whole genome shotgun (WGS) entry which is preliminary data.</text>
</comment>